<dbReference type="PRINTS" id="PR00792">
    <property type="entry name" value="PEPSIN"/>
</dbReference>
<dbReference type="InterPro" id="IPR034164">
    <property type="entry name" value="Pepsin-like_dom"/>
</dbReference>
<organism evidence="5">
    <name type="scientific">Aceria tosichella</name>
    <name type="common">wheat curl mite</name>
    <dbReference type="NCBI Taxonomy" id="561515"/>
    <lineage>
        <taxon>Eukaryota</taxon>
        <taxon>Metazoa</taxon>
        <taxon>Ecdysozoa</taxon>
        <taxon>Arthropoda</taxon>
        <taxon>Chelicerata</taxon>
        <taxon>Arachnida</taxon>
        <taxon>Acari</taxon>
        <taxon>Acariformes</taxon>
        <taxon>Trombidiformes</taxon>
        <taxon>Prostigmata</taxon>
        <taxon>Eupodina</taxon>
        <taxon>Eriophyoidea</taxon>
        <taxon>Eriophyidae</taxon>
        <taxon>Eriophyinae</taxon>
        <taxon>Aceriini</taxon>
        <taxon>Aceria</taxon>
    </lineage>
</organism>
<feature type="domain" description="Peptidase A1" evidence="4">
    <location>
        <begin position="59"/>
        <end position="414"/>
    </location>
</feature>
<protein>
    <submittedName>
        <fullName evidence="5">Lysosomal aspartic protease</fullName>
    </submittedName>
</protein>
<dbReference type="PANTHER" id="PTHR47966">
    <property type="entry name" value="BETA-SITE APP-CLEAVING ENZYME, ISOFORM A-RELATED"/>
    <property type="match status" value="1"/>
</dbReference>
<dbReference type="Pfam" id="PF00026">
    <property type="entry name" value="Asp"/>
    <property type="match status" value="2"/>
</dbReference>
<evidence type="ECO:0000256" key="3">
    <source>
        <dbReference type="SAM" id="SignalP"/>
    </source>
</evidence>
<name>A0A6G1SLE7_9ACAR</name>
<dbReference type="InterPro" id="IPR033121">
    <property type="entry name" value="PEPTIDASE_A1"/>
</dbReference>
<keyword evidence="2" id="KW-1015">Disulfide bond</keyword>
<keyword evidence="3" id="KW-0732">Signal</keyword>
<dbReference type="InterPro" id="IPR001461">
    <property type="entry name" value="Aspartic_peptidase_A1"/>
</dbReference>
<dbReference type="SUPFAM" id="SSF50630">
    <property type="entry name" value="Acid proteases"/>
    <property type="match status" value="1"/>
</dbReference>
<evidence type="ECO:0000256" key="2">
    <source>
        <dbReference type="PIRSR" id="PIRSR601461-2"/>
    </source>
</evidence>
<evidence type="ECO:0000256" key="1">
    <source>
        <dbReference type="ARBA" id="ARBA00007447"/>
    </source>
</evidence>
<dbReference type="AlphaFoldDB" id="A0A6G1SLE7"/>
<feature type="disulfide bond" evidence="2">
    <location>
        <begin position="336"/>
        <end position="376"/>
    </location>
</feature>
<dbReference type="GO" id="GO:0004190">
    <property type="term" value="F:aspartic-type endopeptidase activity"/>
    <property type="evidence" value="ECO:0007669"/>
    <property type="project" value="InterPro"/>
</dbReference>
<reference evidence="5" key="1">
    <citation type="submission" date="2018-10" db="EMBL/GenBank/DDBJ databases">
        <title>Transcriptome assembly of Aceria tosichella (Wheat curl mite) Type 2.</title>
        <authorList>
            <person name="Scully E.D."/>
            <person name="Geib S.M."/>
            <person name="Palmer N.A."/>
            <person name="Gupta A.K."/>
            <person name="Sarath G."/>
            <person name="Tatineni S."/>
        </authorList>
    </citation>
    <scope>NUCLEOTIDE SEQUENCE</scope>
    <source>
        <strain evidence="5">LincolnNE</strain>
    </source>
</reference>
<dbReference type="Gene3D" id="2.40.70.10">
    <property type="entry name" value="Acid Proteases"/>
    <property type="match status" value="2"/>
</dbReference>
<keyword evidence="5" id="KW-0378">Hydrolase</keyword>
<dbReference type="GO" id="GO:0006508">
    <property type="term" value="P:proteolysis"/>
    <property type="evidence" value="ECO:0007669"/>
    <property type="project" value="UniProtKB-KW"/>
</dbReference>
<feature type="signal peptide" evidence="3">
    <location>
        <begin position="1"/>
        <end position="25"/>
    </location>
</feature>
<proteinExistence type="inferred from homology"/>
<dbReference type="CDD" id="cd05471">
    <property type="entry name" value="pepsin_like"/>
    <property type="match status" value="1"/>
</dbReference>
<keyword evidence="5" id="KW-0645">Protease</keyword>
<gene>
    <name evidence="5" type="ORF">g.11196</name>
</gene>
<dbReference type="InterPro" id="IPR021109">
    <property type="entry name" value="Peptidase_aspartic_dom_sf"/>
</dbReference>
<evidence type="ECO:0000313" key="5">
    <source>
        <dbReference type="EMBL" id="MDE50733.1"/>
    </source>
</evidence>
<accession>A0A6G1SLE7</accession>
<dbReference type="PROSITE" id="PS51767">
    <property type="entry name" value="PEPTIDASE_A1"/>
    <property type="match status" value="1"/>
</dbReference>
<comment type="similarity">
    <text evidence="1">Belongs to the peptidase A1 family.</text>
</comment>
<sequence>MHKHNDTMKPLFIFLVCLILGLIGGQYRDADALARLVKVPLVSSTIQAAGSLGQPVVNYYTRVSIGSPPKPFNVQFDIGTNELFVPHYSWNPFNRNLHYSSGFQCKDSATCVKNTNVFKIEYQHVKLEGKRYEDVINLDMAHYTPGTELTSGAAAGASTSTALNVSTTAAAVPSRWRQSFLAIASASDGRFSPLKVDGFFGLGAASKSMTGIGSILTNLHNANLIDNLQFSFWFNPILDSAHGGMLILGGVDTNLYTGKIYWHKLPAPQSDRWTLALQTVTLGSQPVGCLTPSRGGCQAKFSTGLSDIYGPHDDVMKIYSFLNTTKSSTGIQLIDCRRIPSLPYITFNIDGIPYYLLPSNYVRKTVDGTIFKKETCYVAILPTNDEANTWTLSTPFLGAYYSIFDMTYGQIGFAALK</sequence>
<dbReference type="PANTHER" id="PTHR47966:SF51">
    <property type="entry name" value="BETA-SITE APP-CLEAVING ENZYME, ISOFORM A-RELATED"/>
    <property type="match status" value="1"/>
</dbReference>
<feature type="disulfide bond" evidence="2">
    <location>
        <begin position="289"/>
        <end position="297"/>
    </location>
</feature>
<evidence type="ECO:0000259" key="4">
    <source>
        <dbReference type="PROSITE" id="PS51767"/>
    </source>
</evidence>
<feature type="chain" id="PRO_5026084525" evidence="3">
    <location>
        <begin position="26"/>
        <end position="417"/>
    </location>
</feature>
<dbReference type="EMBL" id="GGYP01005962">
    <property type="protein sequence ID" value="MDE50733.1"/>
    <property type="molecule type" value="Transcribed_RNA"/>
</dbReference>